<evidence type="ECO:0000256" key="4">
    <source>
        <dbReference type="ARBA" id="ARBA00022884"/>
    </source>
</evidence>
<keyword evidence="3 7" id="KW-0862">Zinc</keyword>
<dbReference type="EMBL" id="DTCA01000081">
    <property type="protein sequence ID" value="HGM07276.1"/>
    <property type="molecule type" value="Genomic_DNA"/>
</dbReference>
<dbReference type="GO" id="GO:0022627">
    <property type="term" value="C:cytosolic small ribosomal subunit"/>
    <property type="evidence" value="ECO:0007669"/>
    <property type="project" value="TreeGrafter"/>
</dbReference>
<feature type="binding site" evidence="7">
    <location>
        <position position="19"/>
    </location>
    <ligand>
        <name>Zn(2+)</name>
        <dbReference type="ChEBI" id="CHEBI:29105"/>
    </ligand>
</feature>
<dbReference type="Gene3D" id="4.10.830.10">
    <property type="entry name" value="30s Ribosomal Protein S14, Chain N"/>
    <property type="match status" value="1"/>
</dbReference>
<evidence type="ECO:0000313" key="8">
    <source>
        <dbReference type="EMBL" id="HGM07276.1"/>
    </source>
</evidence>
<dbReference type="PROSITE" id="PS00527">
    <property type="entry name" value="RIBOSOMAL_S14"/>
    <property type="match status" value="1"/>
</dbReference>
<evidence type="ECO:0000256" key="3">
    <source>
        <dbReference type="ARBA" id="ARBA00022833"/>
    </source>
</evidence>
<dbReference type="FunFam" id="4.10.830.10:FF:000002">
    <property type="entry name" value="40S ribosomal protein S29"/>
    <property type="match status" value="1"/>
</dbReference>
<comment type="cofactor">
    <cofactor evidence="7">
        <name>Zn(2+)</name>
        <dbReference type="ChEBI" id="CHEBI:29105"/>
    </cofactor>
    <text evidence="7">Binds 1 zinc ion per subunit.</text>
</comment>
<feature type="binding site" evidence="7">
    <location>
        <position position="40"/>
    </location>
    <ligand>
        <name>Zn(2+)</name>
        <dbReference type="ChEBI" id="CHEBI:29105"/>
    </ligand>
</feature>
<keyword evidence="1 7" id="KW-0479">Metal-binding</keyword>
<keyword evidence="4 7" id="KW-0694">RNA-binding</keyword>
<dbReference type="InterPro" id="IPR018271">
    <property type="entry name" value="Ribosomal_uS14_CS"/>
</dbReference>
<evidence type="ECO:0000256" key="1">
    <source>
        <dbReference type="ARBA" id="ARBA00022723"/>
    </source>
</evidence>
<proteinExistence type="inferred from homology"/>
<keyword evidence="6 7" id="KW-0687">Ribonucleoprotein</keyword>
<dbReference type="GO" id="GO:0003735">
    <property type="term" value="F:structural constituent of ribosome"/>
    <property type="evidence" value="ECO:0007669"/>
    <property type="project" value="InterPro"/>
</dbReference>
<dbReference type="HAMAP" id="MF_01364_A">
    <property type="entry name" value="Ribosomal_uS14_2_A"/>
    <property type="match status" value="1"/>
</dbReference>
<gene>
    <name evidence="7" type="primary">rps14</name>
    <name evidence="8" type="ORF">ENU31_02545</name>
</gene>
<dbReference type="PANTHER" id="PTHR12010:SF2">
    <property type="entry name" value="40S RIBOSOMAL PROTEIN S29"/>
    <property type="match status" value="1"/>
</dbReference>
<dbReference type="GO" id="GO:0008270">
    <property type="term" value="F:zinc ion binding"/>
    <property type="evidence" value="ECO:0007669"/>
    <property type="project" value="UniProtKB-UniRule"/>
</dbReference>
<comment type="similarity">
    <text evidence="7">Belongs to the universal ribosomal protein uS14 family. Zinc-binding uS14 subfamily.</text>
</comment>
<evidence type="ECO:0000256" key="7">
    <source>
        <dbReference type="HAMAP-Rule" id="MF_01364"/>
    </source>
</evidence>
<organism evidence="8">
    <name type="scientific">Ignisphaera aggregans</name>
    <dbReference type="NCBI Taxonomy" id="334771"/>
    <lineage>
        <taxon>Archaea</taxon>
        <taxon>Thermoproteota</taxon>
        <taxon>Thermoprotei</taxon>
        <taxon>Desulfurococcales</taxon>
        <taxon>Desulfurococcaceae</taxon>
        <taxon>Ignisphaera</taxon>
    </lineage>
</organism>
<dbReference type="Pfam" id="PF00253">
    <property type="entry name" value="Ribosomal_S14"/>
    <property type="match status" value="1"/>
</dbReference>
<comment type="caution">
    <text evidence="8">The sequence shown here is derived from an EMBL/GenBank/DDBJ whole genome shotgun (WGS) entry which is preliminary data.</text>
</comment>
<sequence length="54" mass="6391">MGKFRPKAERRYGRGVQVCRRCGNSDAVIQKYNIYLCRQCFREVALAIGFRKYN</sequence>
<protein>
    <recommendedName>
        <fullName evidence="7">Small ribosomal subunit protein uS14</fullName>
    </recommendedName>
</protein>
<dbReference type="InterPro" id="IPR001209">
    <property type="entry name" value="Ribosomal_uS14"/>
</dbReference>
<dbReference type="GO" id="GO:0019843">
    <property type="term" value="F:rRNA binding"/>
    <property type="evidence" value="ECO:0007669"/>
    <property type="project" value="UniProtKB-UniRule"/>
</dbReference>
<dbReference type="GO" id="GO:0002181">
    <property type="term" value="P:cytoplasmic translation"/>
    <property type="evidence" value="ECO:0007669"/>
    <property type="project" value="TreeGrafter"/>
</dbReference>
<feature type="binding site" evidence="7">
    <location>
        <position position="22"/>
    </location>
    <ligand>
        <name>Zn(2+)</name>
        <dbReference type="ChEBI" id="CHEBI:29105"/>
    </ligand>
</feature>
<dbReference type="NCBIfam" id="NF004424">
    <property type="entry name" value="PRK05766.1"/>
    <property type="match status" value="1"/>
</dbReference>
<evidence type="ECO:0000256" key="2">
    <source>
        <dbReference type="ARBA" id="ARBA00022730"/>
    </source>
</evidence>
<dbReference type="InterPro" id="IPR023676">
    <property type="entry name" value="Ribosomal_uS14_arc"/>
</dbReference>
<name>A0A7C4H4Q4_9CREN</name>
<keyword evidence="5 7" id="KW-0689">Ribosomal protein</keyword>
<evidence type="ECO:0000256" key="6">
    <source>
        <dbReference type="ARBA" id="ARBA00023274"/>
    </source>
</evidence>
<evidence type="ECO:0000256" key="5">
    <source>
        <dbReference type="ARBA" id="ARBA00022980"/>
    </source>
</evidence>
<dbReference type="InterPro" id="IPR043140">
    <property type="entry name" value="Ribosomal_uS14_sf"/>
</dbReference>
<comment type="subunit">
    <text evidence="7">Part of the 30S ribosomal subunit.</text>
</comment>
<dbReference type="PANTHER" id="PTHR12010">
    <property type="entry name" value="40S RIBOSOMAL PROTEIN S29"/>
    <property type="match status" value="1"/>
</dbReference>
<keyword evidence="2 7" id="KW-0699">rRNA-binding</keyword>
<accession>A0A7C4H4Q4</accession>
<reference evidence="8" key="1">
    <citation type="journal article" date="2020" name="mSystems">
        <title>Genome- and Community-Level Interaction Insights into Carbon Utilization and Element Cycling Functions of Hydrothermarchaeota in Hydrothermal Sediment.</title>
        <authorList>
            <person name="Zhou Z."/>
            <person name="Liu Y."/>
            <person name="Xu W."/>
            <person name="Pan J."/>
            <person name="Luo Z.H."/>
            <person name="Li M."/>
        </authorList>
    </citation>
    <scope>NUCLEOTIDE SEQUENCE [LARGE SCALE GENOMIC DNA]</scope>
    <source>
        <strain evidence="8">SpSt-658</strain>
    </source>
</reference>
<feature type="binding site" evidence="7">
    <location>
        <position position="37"/>
    </location>
    <ligand>
        <name>Zn(2+)</name>
        <dbReference type="ChEBI" id="CHEBI:29105"/>
    </ligand>
</feature>
<dbReference type="AlphaFoldDB" id="A0A7C4H4Q4"/>
<dbReference type="InterPro" id="IPR039744">
    <property type="entry name" value="RIbosomal_uS14_euk_arc"/>
</dbReference>
<comment type="function">
    <text evidence="7">Binds 16S rRNA, required for the assembly of 30S particles.</text>
</comment>